<evidence type="ECO:0000259" key="2">
    <source>
        <dbReference type="PROSITE" id="PS50222"/>
    </source>
</evidence>
<dbReference type="OrthoDB" id="426237at2759"/>
<evidence type="ECO:0000313" key="5">
    <source>
        <dbReference type="EMBL" id="CAL4797308.1"/>
    </source>
</evidence>
<dbReference type="InterPro" id="IPR018247">
    <property type="entry name" value="EF_Hand_1_Ca_BS"/>
</dbReference>
<gene>
    <name evidence="3" type="ORF">C1SCF055_LOCUS35317</name>
</gene>
<protein>
    <submittedName>
        <fullName evidence="5">EF-hand domain-containing protein</fullName>
    </submittedName>
</protein>
<dbReference type="GO" id="GO:0005509">
    <property type="term" value="F:calcium ion binding"/>
    <property type="evidence" value="ECO:0007669"/>
    <property type="project" value="InterPro"/>
</dbReference>
<dbReference type="PROSITE" id="PS00018">
    <property type="entry name" value="EF_HAND_1"/>
    <property type="match status" value="5"/>
</dbReference>
<dbReference type="AlphaFoldDB" id="A0A9P1DGX9"/>
<name>A0A9P1DGX9_9DINO</name>
<evidence type="ECO:0000313" key="6">
    <source>
        <dbReference type="Proteomes" id="UP001152797"/>
    </source>
</evidence>
<evidence type="ECO:0000313" key="4">
    <source>
        <dbReference type="EMBL" id="CAL1163371.1"/>
    </source>
</evidence>
<comment type="caution">
    <text evidence="3">The sequence shown here is derived from an EMBL/GenBank/DDBJ whole genome shotgun (WGS) entry which is preliminary data.</text>
</comment>
<reference evidence="3" key="1">
    <citation type="submission" date="2022-10" db="EMBL/GenBank/DDBJ databases">
        <authorList>
            <person name="Chen Y."/>
            <person name="Dougan E. K."/>
            <person name="Chan C."/>
            <person name="Rhodes N."/>
            <person name="Thang M."/>
        </authorList>
    </citation>
    <scope>NUCLEOTIDE SEQUENCE</scope>
</reference>
<sequence length="672" mass="76315">MHARLWLEYGRVTIGPEELAICGRCLAAPTGTTVDTRDVGQTAEPLTVEQDSAHVLQEFLTKQEGRKGQDKFLAVECLLAPFEVTPDSQILRFPHDANQLYHILDADGGGEVTFEEIDPAADELWDTWPHFGQPFWAAILGSRSWTKLWGFGIKPIVQDSAPNPLFKIFQEQRRIDNFRSWACETYPQGAEDCIQRMSRQTELKVEAIKIDLFHFEADLVEKHWTYGQEEQLFQALCANQGHLVIGDMRWLNLELRRLKKKLKAREQAHMETRALAKKQSKDPRENLADFKRFLRQKHGGNLIRAWRQALTEGDAMLLHKGAFFKACVNLKWRTDVKGLWEELDRDGSGTIGIEELDFRAAEELALFRQFVINKFQNATRTFAALDLDGNKNVSESEFMQALKEFGYESRDRLIFQALDRNGKKKINLEDILFLDQWKPMEFLLARANHEAAESFKKKLHDRFGSYLRGWKMVLDCDGSNTCNWEEFRQACKRLGFKHDVAGAWRALDSTMSGTISLSSVDPASSTVLLDFRNWAVKEFGSVKSMFTVFDEDNSKSLSLKEFKRACRIYGFRGHLKSLFNILESTGSGGLTVEEVVFLDRWANLTVEAVDDSKNDTMTGLPSIPDFPEPGGEIANLGGVEPRGLESVSMKSSTLVCCRESTAVEAGRLLTIA</sequence>
<feature type="domain" description="EF-hand" evidence="2">
    <location>
        <begin position="537"/>
        <end position="572"/>
    </location>
</feature>
<dbReference type="InterPro" id="IPR002048">
    <property type="entry name" value="EF_hand_dom"/>
</dbReference>
<proteinExistence type="predicted"/>
<organism evidence="3">
    <name type="scientific">Cladocopium goreaui</name>
    <dbReference type="NCBI Taxonomy" id="2562237"/>
    <lineage>
        <taxon>Eukaryota</taxon>
        <taxon>Sar</taxon>
        <taxon>Alveolata</taxon>
        <taxon>Dinophyceae</taxon>
        <taxon>Suessiales</taxon>
        <taxon>Symbiodiniaceae</taxon>
        <taxon>Cladocopium</taxon>
    </lineage>
</organism>
<keyword evidence="1" id="KW-0106">Calcium</keyword>
<reference evidence="4" key="2">
    <citation type="submission" date="2024-04" db="EMBL/GenBank/DDBJ databases">
        <authorList>
            <person name="Chen Y."/>
            <person name="Shah S."/>
            <person name="Dougan E. K."/>
            <person name="Thang M."/>
            <person name="Chan C."/>
        </authorList>
    </citation>
    <scope>NUCLEOTIDE SEQUENCE [LARGE SCALE GENOMIC DNA]</scope>
</reference>
<keyword evidence="6" id="KW-1185">Reference proteome</keyword>
<dbReference type="EMBL" id="CAMXCT030004691">
    <property type="protein sequence ID" value="CAL4797308.1"/>
    <property type="molecule type" value="Genomic_DNA"/>
</dbReference>
<dbReference type="InterPro" id="IPR011992">
    <property type="entry name" value="EF-hand-dom_pair"/>
</dbReference>
<dbReference type="Proteomes" id="UP001152797">
    <property type="component" value="Unassembled WGS sequence"/>
</dbReference>
<evidence type="ECO:0000313" key="3">
    <source>
        <dbReference type="EMBL" id="CAI4009996.1"/>
    </source>
</evidence>
<dbReference type="Gene3D" id="1.10.238.10">
    <property type="entry name" value="EF-hand"/>
    <property type="match status" value="3"/>
</dbReference>
<evidence type="ECO:0000256" key="1">
    <source>
        <dbReference type="ARBA" id="ARBA00022837"/>
    </source>
</evidence>
<accession>A0A9P1DGX9</accession>
<dbReference type="SMART" id="SM00054">
    <property type="entry name" value="EFh"/>
    <property type="match status" value="5"/>
</dbReference>
<dbReference type="EMBL" id="CAMXCT020004691">
    <property type="protein sequence ID" value="CAL1163371.1"/>
    <property type="molecule type" value="Genomic_DNA"/>
</dbReference>
<dbReference type="EMBL" id="CAMXCT010004691">
    <property type="protein sequence ID" value="CAI4009996.1"/>
    <property type="molecule type" value="Genomic_DNA"/>
</dbReference>
<feature type="domain" description="EF-hand" evidence="2">
    <location>
        <begin position="373"/>
        <end position="408"/>
    </location>
</feature>
<dbReference type="SUPFAM" id="SSF47473">
    <property type="entry name" value="EF-hand"/>
    <property type="match status" value="2"/>
</dbReference>
<dbReference type="PROSITE" id="PS50222">
    <property type="entry name" value="EF_HAND_2"/>
    <property type="match status" value="2"/>
</dbReference>